<comment type="caution">
    <text evidence="1">The sequence shown here is derived from an EMBL/GenBank/DDBJ whole genome shotgun (WGS) entry which is preliminary data.</text>
</comment>
<name>A0A840SJG1_9RHOB</name>
<keyword evidence="2" id="KW-1185">Reference proteome</keyword>
<evidence type="ECO:0000313" key="1">
    <source>
        <dbReference type="EMBL" id="MBB5222047.1"/>
    </source>
</evidence>
<proteinExistence type="predicted"/>
<reference evidence="1 2" key="1">
    <citation type="submission" date="2020-08" db="EMBL/GenBank/DDBJ databases">
        <title>Genomic Encyclopedia of Type Strains, Phase IV (KMG-IV): sequencing the most valuable type-strain genomes for metagenomic binning, comparative biology and taxonomic classification.</title>
        <authorList>
            <person name="Goeker M."/>
        </authorList>
    </citation>
    <scope>NUCLEOTIDE SEQUENCE [LARGE SCALE GENOMIC DNA]</scope>
    <source>
        <strain evidence="1 2">DSM 101730</strain>
    </source>
</reference>
<accession>A0A840SJG1</accession>
<gene>
    <name evidence="1" type="ORF">HNP73_001983</name>
</gene>
<protein>
    <submittedName>
        <fullName evidence="1">Uncharacterized protein</fullName>
    </submittedName>
</protein>
<dbReference type="RefSeq" id="WP_184148471.1">
    <property type="nucleotide sequence ID" value="NZ_JACHFM010000002.1"/>
</dbReference>
<dbReference type="EMBL" id="JACHFM010000002">
    <property type="protein sequence ID" value="MBB5222047.1"/>
    <property type="molecule type" value="Genomic_DNA"/>
</dbReference>
<dbReference type="SUPFAM" id="SSF52266">
    <property type="entry name" value="SGNH hydrolase"/>
    <property type="match status" value="1"/>
</dbReference>
<dbReference type="AlphaFoldDB" id="A0A840SJG1"/>
<dbReference type="Proteomes" id="UP000549457">
    <property type="component" value="Unassembled WGS sequence"/>
</dbReference>
<organism evidence="1 2">
    <name type="scientific">Amaricoccus macauensis</name>
    <dbReference type="NCBI Taxonomy" id="57001"/>
    <lineage>
        <taxon>Bacteria</taxon>
        <taxon>Pseudomonadati</taxon>
        <taxon>Pseudomonadota</taxon>
        <taxon>Alphaproteobacteria</taxon>
        <taxon>Rhodobacterales</taxon>
        <taxon>Paracoccaceae</taxon>
        <taxon>Amaricoccus</taxon>
    </lineage>
</organism>
<evidence type="ECO:0000313" key="2">
    <source>
        <dbReference type="Proteomes" id="UP000549457"/>
    </source>
</evidence>
<sequence length="555" mass="56518">MATRLKVQALNAICRTKGGVGGHRLTIAGLNEWAVLMGGSSGHRRGVGALNEISRRLGGAGGHGLVMAALNEIAGLLGAGVHSGSVAALDAIGVRLADGTTPTEPSTPVGTGTDDPIPVYVFGDSNSDPLYSQGSWACRTLARLDGRFFSPPGANLAAAGKNANWAWRQIPFLNALTAAWGKGVVWYHHGTNYSAAAGSEATAVVEAAKALGHKVVWIIPGSWTGNLVELLPAAAAYASDPAVKVIRGDLLLLDRAAQTTDGVHFSEAGDLAVRDALLPVMAGFHPPRPITYLARNALTPIAMTGATGTVNAPATGQVPAGWLGSRASGDGAVSFACVTEAGRPAVEISVSAVSSATTAILKVPAPGVAMALATGDCVDGTFSARQVSGQLDKLDLLNFTSRVGCTGDPSDRVGAGDWRSVGYILPKAAAAAAQAVDVEVRVQPGQTTVVRVWDVAIWKRTMPDHAPVADRGSAPMLGDAVAGRPCAVIRGTWFAKPQTIGWSYQWQLNGADVAGATGASFTPSAPGGVLTCAVTATNAAGASTWITPPRGVTAA</sequence>